<dbReference type="GO" id="GO:0005576">
    <property type="term" value="C:extracellular region"/>
    <property type="evidence" value="ECO:0007669"/>
    <property type="project" value="TreeGrafter"/>
</dbReference>
<accession>A0A6P4ZVC3</accession>
<evidence type="ECO:0000256" key="1">
    <source>
        <dbReference type="SAM" id="MobiDB-lite"/>
    </source>
</evidence>
<evidence type="ECO:0000259" key="2">
    <source>
        <dbReference type="PROSITE" id="PS51820"/>
    </source>
</evidence>
<reference evidence="4" key="1">
    <citation type="submission" date="2025-08" db="UniProtKB">
        <authorList>
            <consortium name="RefSeq"/>
        </authorList>
    </citation>
    <scope>IDENTIFICATION</scope>
    <source>
        <tissue evidence="4">Gonad</tissue>
    </source>
</reference>
<dbReference type="Proteomes" id="UP000515135">
    <property type="component" value="Unplaced"/>
</dbReference>
<dbReference type="InterPro" id="IPR051154">
    <property type="entry name" value="Prespore-cell_inducing_factor"/>
</dbReference>
<dbReference type="InterPro" id="IPR037524">
    <property type="entry name" value="PA14/GLEYA"/>
</dbReference>
<name>A0A6P4ZVC3_BRABE</name>
<dbReference type="GeneID" id="109476988"/>
<feature type="region of interest" description="Disordered" evidence="1">
    <location>
        <begin position="293"/>
        <end position="313"/>
    </location>
</feature>
<dbReference type="PROSITE" id="PS51820">
    <property type="entry name" value="PA14"/>
    <property type="match status" value="1"/>
</dbReference>
<proteinExistence type="predicted"/>
<feature type="domain" description="PA14" evidence="2">
    <location>
        <begin position="107"/>
        <end position="279"/>
    </location>
</feature>
<evidence type="ECO:0000313" key="3">
    <source>
        <dbReference type="Proteomes" id="UP000515135"/>
    </source>
</evidence>
<dbReference type="PANTHER" id="PTHR31137">
    <property type="entry name" value="PROTEIN PSIB-RELATED-RELATED"/>
    <property type="match status" value="1"/>
</dbReference>
<keyword evidence="3" id="KW-1185">Reference proteome</keyword>
<protein>
    <submittedName>
        <fullName evidence="4">Protein psiS-like</fullName>
    </submittedName>
</protein>
<dbReference type="AlphaFoldDB" id="A0A6P4ZVC3"/>
<organism evidence="3 4">
    <name type="scientific">Branchiostoma belcheri</name>
    <name type="common">Amphioxus</name>
    <dbReference type="NCBI Taxonomy" id="7741"/>
    <lineage>
        <taxon>Eukaryota</taxon>
        <taxon>Metazoa</taxon>
        <taxon>Chordata</taxon>
        <taxon>Cephalochordata</taxon>
        <taxon>Leptocardii</taxon>
        <taxon>Amphioxiformes</taxon>
        <taxon>Branchiostomatidae</taxon>
        <taxon>Branchiostoma</taxon>
    </lineage>
</organism>
<dbReference type="OrthoDB" id="14563at2759"/>
<gene>
    <name evidence="4" type="primary">LOC109476988</name>
</gene>
<dbReference type="KEGG" id="bbel:109476988"/>
<sequence>MYTCTVLYNNMGDFSASSWPVTVTTLQETEEIDVNSMQVPISYYDFSITHPDFDGRRQGDLSDPTYVVNPFGGYLSMSDDPTLDSFARWFLSVPGDNYIREKTLVLKQQNGTNTYRYTNDDFFPVDGFGYGFEGQRDCNGTLHNFGFTAAIRAALTYRGNEIITVGGGDELWLFIDRERVIDLRREKGDKSETTSCRRLKLQDSRSEGGVSAVLVPGTVTDGECVIHGNVTNDTAKLDLTTGNAYHLDIFVAEREPCTSSLFLEVQGVVLSFPVVDLSADVGSVFTARALNVSNGTTDSPTVTPEESNNINTF</sequence>
<evidence type="ECO:0000313" key="4">
    <source>
        <dbReference type="RefSeq" id="XP_019633561.1"/>
    </source>
</evidence>
<dbReference type="RefSeq" id="XP_019633561.1">
    <property type="nucleotide sequence ID" value="XM_019778002.1"/>
</dbReference>